<comment type="caution">
    <text evidence="7">The sequence shown here is derived from an EMBL/GenBank/DDBJ whole genome shotgun (WGS) entry which is preliminary data.</text>
</comment>
<dbReference type="Gene3D" id="2.60.450.10">
    <property type="entry name" value="Lipopolysaccharide (LPS) transport protein A like domain"/>
    <property type="match status" value="1"/>
</dbReference>
<dbReference type="InterPro" id="IPR010664">
    <property type="entry name" value="LipoPS_assembly_LptC-rel"/>
</dbReference>
<evidence type="ECO:0000256" key="5">
    <source>
        <dbReference type="ARBA" id="ARBA00023136"/>
    </source>
</evidence>
<reference evidence="8" key="1">
    <citation type="journal article" date="2019" name="Int. J. Syst. Evol. Microbiol.">
        <title>The Global Catalogue of Microorganisms (GCM) 10K type strain sequencing project: providing services to taxonomists for standard genome sequencing and annotation.</title>
        <authorList>
            <consortium name="The Broad Institute Genomics Platform"/>
            <consortium name="The Broad Institute Genome Sequencing Center for Infectious Disease"/>
            <person name="Wu L."/>
            <person name="Ma J."/>
        </authorList>
    </citation>
    <scope>NUCLEOTIDE SEQUENCE [LARGE SCALE GENOMIC DNA]</scope>
    <source>
        <strain evidence="8">JCM 18204</strain>
    </source>
</reference>
<evidence type="ECO:0000256" key="4">
    <source>
        <dbReference type="ARBA" id="ARBA00022989"/>
    </source>
</evidence>
<keyword evidence="4 6" id="KW-1133">Transmembrane helix</keyword>
<accession>A0ABP9BB95</accession>
<dbReference type="InterPro" id="IPR026265">
    <property type="entry name" value="LptC"/>
</dbReference>
<dbReference type="EMBL" id="BAABJE010000007">
    <property type="protein sequence ID" value="GAA4792239.1"/>
    <property type="molecule type" value="Genomic_DNA"/>
</dbReference>
<dbReference type="InterPro" id="IPR052363">
    <property type="entry name" value="LPS_export_LptC"/>
</dbReference>
<dbReference type="Proteomes" id="UP001499959">
    <property type="component" value="Unassembled WGS sequence"/>
</dbReference>
<dbReference type="HAMAP" id="MF_01915">
    <property type="entry name" value="LPS_assembly_LptC"/>
    <property type="match status" value="1"/>
</dbReference>
<evidence type="ECO:0000313" key="7">
    <source>
        <dbReference type="EMBL" id="GAA4792239.1"/>
    </source>
</evidence>
<evidence type="ECO:0000313" key="8">
    <source>
        <dbReference type="Proteomes" id="UP001499959"/>
    </source>
</evidence>
<evidence type="ECO:0000256" key="6">
    <source>
        <dbReference type="HAMAP-Rule" id="MF_01915"/>
    </source>
</evidence>
<keyword evidence="2 6" id="KW-0997">Cell inner membrane</keyword>
<comment type="function">
    <text evidence="6">Involved in the assembly of lipopolysaccharide (LPS). Required for the translocation of LPS from the inner membrane to the outer membrane. Facilitates the transfer of LPS from the inner membrane to the periplasmic protein LptA. Could be a docking site for LptA.</text>
</comment>
<dbReference type="PANTHER" id="PTHR37481">
    <property type="entry name" value="LIPOPOLYSACCHARIDE EXPORT SYSTEM PROTEIN LPTC"/>
    <property type="match status" value="1"/>
</dbReference>
<dbReference type="Pfam" id="PF06835">
    <property type="entry name" value="LptC"/>
    <property type="match status" value="1"/>
</dbReference>
<comment type="subcellular location">
    <subcellularLocation>
        <location evidence="6">Cell inner membrane</location>
        <topology evidence="6">Single-pass membrane protein</topology>
    </subcellularLocation>
</comment>
<keyword evidence="3 6" id="KW-0812">Transmembrane</keyword>
<proteinExistence type="inferred from homology"/>
<keyword evidence="5 6" id="KW-0472">Membrane</keyword>
<dbReference type="NCBIfam" id="TIGR04409">
    <property type="entry name" value="LptC_YrbK"/>
    <property type="match status" value="1"/>
</dbReference>
<dbReference type="PANTHER" id="PTHR37481:SF1">
    <property type="entry name" value="LIPOPOLYSACCHARIDE EXPORT SYSTEM PROTEIN LPTC"/>
    <property type="match status" value="1"/>
</dbReference>
<comment type="similarity">
    <text evidence="6">Belongs to the LptC family.</text>
</comment>
<name>A0ABP9BB95_9GAMM</name>
<dbReference type="RefSeq" id="WP_345302892.1">
    <property type="nucleotide sequence ID" value="NZ_BAABJE010000007.1"/>
</dbReference>
<protein>
    <recommendedName>
        <fullName evidence="6">Lipopolysaccharide export system protein LptC</fullName>
    </recommendedName>
</protein>
<evidence type="ECO:0000256" key="1">
    <source>
        <dbReference type="ARBA" id="ARBA00022475"/>
    </source>
</evidence>
<organism evidence="7 8">
    <name type="scientific">Lysobacter hankyongensis</name>
    <dbReference type="NCBI Taxonomy" id="1176535"/>
    <lineage>
        <taxon>Bacteria</taxon>
        <taxon>Pseudomonadati</taxon>
        <taxon>Pseudomonadota</taxon>
        <taxon>Gammaproteobacteria</taxon>
        <taxon>Lysobacterales</taxon>
        <taxon>Lysobacteraceae</taxon>
        <taxon>Lysobacter</taxon>
    </lineage>
</organism>
<comment type="subunit">
    <text evidence="6">Component of the lipopolysaccharide transport and assembly complex. Interacts with LptA and the LptBFG transporter complex.</text>
</comment>
<keyword evidence="1 6" id="KW-1003">Cell membrane</keyword>
<keyword evidence="8" id="KW-1185">Reference proteome</keyword>
<evidence type="ECO:0000256" key="2">
    <source>
        <dbReference type="ARBA" id="ARBA00022519"/>
    </source>
</evidence>
<evidence type="ECO:0000256" key="3">
    <source>
        <dbReference type="ARBA" id="ARBA00022692"/>
    </source>
</evidence>
<sequence>MSWRGIVILLLIVGAAASGWAVWKHRQPPPRVAAANDRPDYVLRDFELIALNAEGKESFTLRAPTLERRPGDETMSLTTPLFLVPNGDGKYWEIRSKTGWVSADQKEIRLSGEVKANSPPDDLRPITMNTGRLSVFPRQNRAATDDVVTIVQPGSILRGRGFAVSTTTKRYVFRSEVQSRYAPNR</sequence>
<gene>
    <name evidence="6 7" type="primary">lptC</name>
    <name evidence="7" type="ORF">GCM10023307_17000</name>
</gene>